<feature type="transmembrane region" description="Helical" evidence="7">
    <location>
        <begin position="16"/>
        <end position="40"/>
    </location>
</feature>
<feature type="domain" description="Major facilitator superfamily (MFS) profile" evidence="8">
    <location>
        <begin position="224"/>
        <end position="421"/>
    </location>
</feature>
<evidence type="ECO:0000256" key="7">
    <source>
        <dbReference type="SAM" id="Phobius"/>
    </source>
</evidence>
<keyword evidence="6 7" id="KW-0472">Membrane</keyword>
<dbReference type="Gene3D" id="1.20.1250.20">
    <property type="entry name" value="MFS general substrate transporter like domains"/>
    <property type="match status" value="2"/>
</dbReference>
<dbReference type="PANTHER" id="PTHR43266:SF2">
    <property type="entry name" value="MAJOR FACILITATOR SUPERFAMILY (MFS) PROFILE DOMAIN-CONTAINING PROTEIN"/>
    <property type="match status" value="1"/>
</dbReference>
<comment type="subcellular location">
    <subcellularLocation>
        <location evidence="1">Cell membrane</location>
        <topology evidence="1">Multi-pass membrane protein</topology>
    </subcellularLocation>
</comment>
<feature type="transmembrane region" description="Helical" evidence="7">
    <location>
        <begin position="381"/>
        <end position="401"/>
    </location>
</feature>
<evidence type="ECO:0000256" key="2">
    <source>
        <dbReference type="ARBA" id="ARBA00022448"/>
    </source>
</evidence>
<dbReference type="InterPro" id="IPR036259">
    <property type="entry name" value="MFS_trans_sf"/>
</dbReference>
<name>A0A4R6S185_LABRH</name>
<feature type="transmembrane region" description="Helical" evidence="7">
    <location>
        <begin position="315"/>
        <end position="340"/>
    </location>
</feature>
<dbReference type="PROSITE" id="PS50850">
    <property type="entry name" value="MFS"/>
    <property type="match status" value="1"/>
</dbReference>
<evidence type="ECO:0000313" key="10">
    <source>
        <dbReference type="Proteomes" id="UP000295444"/>
    </source>
</evidence>
<protein>
    <submittedName>
        <fullName evidence="9">Transmembrane secretion effector</fullName>
    </submittedName>
</protein>
<dbReference type="GO" id="GO:0005886">
    <property type="term" value="C:plasma membrane"/>
    <property type="evidence" value="ECO:0007669"/>
    <property type="project" value="UniProtKB-SubCell"/>
</dbReference>
<evidence type="ECO:0000256" key="1">
    <source>
        <dbReference type="ARBA" id="ARBA00004651"/>
    </source>
</evidence>
<evidence type="ECO:0000313" key="9">
    <source>
        <dbReference type="EMBL" id="TDP92954.1"/>
    </source>
</evidence>
<keyword evidence="10" id="KW-1185">Reference proteome</keyword>
<feature type="transmembrane region" description="Helical" evidence="7">
    <location>
        <begin position="229"/>
        <end position="255"/>
    </location>
</feature>
<feature type="transmembrane region" description="Helical" evidence="7">
    <location>
        <begin position="46"/>
        <end position="69"/>
    </location>
</feature>
<evidence type="ECO:0000259" key="8">
    <source>
        <dbReference type="PROSITE" id="PS50850"/>
    </source>
</evidence>
<dbReference type="PANTHER" id="PTHR43266">
    <property type="entry name" value="MACROLIDE-EFFLUX PROTEIN"/>
    <property type="match status" value="1"/>
</dbReference>
<keyword evidence="2" id="KW-0813">Transport</keyword>
<gene>
    <name evidence="9" type="ORF">EV186_107189</name>
</gene>
<dbReference type="InterPro" id="IPR010290">
    <property type="entry name" value="TM_effector"/>
</dbReference>
<evidence type="ECO:0000256" key="5">
    <source>
        <dbReference type="ARBA" id="ARBA00022989"/>
    </source>
</evidence>
<keyword evidence="4 7" id="KW-0812">Transmembrane</keyword>
<reference evidence="9 10" key="1">
    <citation type="submission" date="2019-03" db="EMBL/GenBank/DDBJ databases">
        <title>Genomic Encyclopedia of Type Strains, Phase IV (KMG-IV): sequencing the most valuable type-strain genomes for metagenomic binning, comparative biology and taxonomic classification.</title>
        <authorList>
            <person name="Goeker M."/>
        </authorList>
    </citation>
    <scope>NUCLEOTIDE SEQUENCE [LARGE SCALE GENOMIC DNA]</scope>
    <source>
        <strain evidence="9 10">DSM 45361</strain>
    </source>
</reference>
<feature type="transmembrane region" description="Helical" evidence="7">
    <location>
        <begin position="352"/>
        <end position="375"/>
    </location>
</feature>
<proteinExistence type="predicted"/>
<feature type="transmembrane region" description="Helical" evidence="7">
    <location>
        <begin position="81"/>
        <end position="98"/>
    </location>
</feature>
<dbReference type="OrthoDB" id="3810421at2"/>
<dbReference type="AlphaFoldDB" id="A0A4R6S185"/>
<keyword evidence="5 7" id="KW-1133">Transmembrane helix</keyword>
<accession>A0A4R6S185</accession>
<feature type="transmembrane region" description="Helical" evidence="7">
    <location>
        <begin position="291"/>
        <end position="309"/>
    </location>
</feature>
<dbReference type="RefSeq" id="WP_133853294.1">
    <property type="nucleotide sequence ID" value="NZ_SNXZ01000007.1"/>
</dbReference>
<dbReference type="InterPro" id="IPR020846">
    <property type="entry name" value="MFS_dom"/>
</dbReference>
<dbReference type="Pfam" id="PF05977">
    <property type="entry name" value="MFS_3"/>
    <property type="match status" value="1"/>
</dbReference>
<dbReference type="CDD" id="cd06173">
    <property type="entry name" value="MFS_MefA_like"/>
    <property type="match status" value="1"/>
</dbReference>
<evidence type="ECO:0000256" key="3">
    <source>
        <dbReference type="ARBA" id="ARBA00022475"/>
    </source>
</evidence>
<dbReference type="Proteomes" id="UP000295444">
    <property type="component" value="Unassembled WGS sequence"/>
</dbReference>
<dbReference type="EMBL" id="SNXZ01000007">
    <property type="protein sequence ID" value="TDP92954.1"/>
    <property type="molecule type" value="Genomic_DNA"/>
</dbReference>
<keyword evidence="3" id="KW-1003">Cell membrane</keyword>
<dbReference type="GO" id="GO:0022857">
    <property type="term" value="F:transmembrane transporter activity"/>
    <property type="evidence" value="ECO:0007669"/>
    <property type="project" value="InterPro"/>
</dbReference>
<dbReference type="SUPFAM" id="SSF103473">
    <property type="entry name" value="MFS general substrate transporter"/>
    <property type="match status" value="1"/>
</dbReference>
<feature type="transmembrane region" description="Helical" evidence="7">
    <location>
        <begin position="261"/>
        <end position="282"/>
    </location>
</feature>
<organism evidence="9 10">
    <name type="scientific">Labedaea rhizosphaerae</name>
    <dbReference type="NCBI Taxonomy" id="598644"/>
    <lineage>
        <taxon>Bacteria</taxon>
        <taxon>Bacillati</taxon>
        <taxon>Actinomycetota</taxon>
        <taxon>Actinomycetes</taxon>
        <taxon>Pseudonocardiales</taxon>
        <taxon>Pseudonocardiaceae</taxon>
        <taxon>Labedaea</taxon>
    </lineage>
</organism>
<comment type="caution">
    <text evidence="9">The sequence shown here is derived from an EMBL/GenBank/DDBJ whole genome shotgun (WGS) entry which is preliminary data.</text>
</comment>
<sequence>MRAAWNLLARNRNYRLLVTAHLISAGGDWILGVGMTFIVYRLTGSALASGTMLLMSFLPQFLLGSVGGVFADRWDRRRTMIITNALLAASLLPLLLVHDPDQVWLLYVAVFVEGAIAQFFAPAEAAMVATVVPERDLVAANALNGQTQQLARLGGAGLGGAIAAASGLTALVLVDVTTYALATVLVAMITVAKKPAPAEPVTKVSLGLRAEWLDGLRLCLTRRDLSTLLVYRVLSGLGEGIFGVLLAPLVVGVLQASGGEYGFVVAMQAIGGVAGGLAVAALSHRIAPTKLLGYGVLVFGALDLAIAVYPLALPMLWPTFVLITVVGLPAAGVVASFNSLQQLWTPDEYRGRVFGAISAGWAVAVSAGTVLAGFLGDEVGIIPVLAVQGVIHLLLAPFVLVRWSRKPDAVPAVLVAEGSVG</sequence>
<evidence type="ECO:0000256" key="4">
    <source>
        <dbReference type="ARBA" id="ARBA00022692"/>
    </source>
</evidence>
<feature type="transmembrane region" description="Helical" evidence="7">
    <location>
        <begin position="153"/>
        <end position="173"/>
    </location>
</feature>
<evidence type="ECO:0000256" key="6">
    <source>
        <dbReference type="ARBA" id="ARBA00023136"/>
    </source>
</evidence>